<dbReference type="Proteomes" id="UP000309389">
    <property type="component" value="Unassembled WGS sequence"/>
</dbReference>
<name>A0A4T3F675_9SPHN</name>
<dbReference type="AlphaFoldDB" id="A0A4T3F675"/>
<gene>
    <name evidence="6" type="ORF">E5222_01335</name>
</gene>
<dbReference type="SUPFAM" id="SSF53850">
    <property type="entry name" value="Periplasmic binding protein-like II"/>
    <property type="match status" value="1"/>
</dbReference>
<dbReference type="OrthoDB" id="196624at2"/>
<dbReference type="RefSeq" id="WP_136691792.1">
    <property type="nucleotide sequence ID" value="NZ_SSHH01000001.1"/>
</dbReference>
<dbReference type="PROSITE" id="PS50931">
    <property type="entry name" value="HTH_LYSR"/>
    <property type="match status" value="1"/>
</dbReference>
<evidence type="ECO:0000256" key="2">
    <source>
        <dbReference type="ARBA" id="ARBA00023015"/>
    </source>
</evidence>
<keyword evidence="3" id="KW-0238">DNA-binding</keyword>
<dbReference type="GO" id="GO:0003700">
    <property type="term" value="F:DNA-binding transcription factor activity"/>
    <property type="evidence" value="ECO:0007669"/>
    <property type="project" value="InterPro"/>
</dbReference>
<dbReference type="EMBL" id="SSHH01000001">
    <property type="protein sequence ID" value="TIX51152.1"/>
    <property type="molecule type" value="Genomic_DNA"/>
</dbReference>
<dbReference type="InterPro" id="IPR036390">
    <property type="entry name" value="WH_DNA-bd_sf"/>
</dbReference>
<sequence length="308" mass="32416">MAQPGTPTFDQLRIFMAVVEAGSFAGAGRKLNRAVSVISYGIENLEAQLGLKLFIREGTKKPVLTEAGHAILAEAQRVGNAVDGLRARTKGLLDGLEAEVTLVVDVFLPSERLANVLNAFAKEFPTVSLRLHVETLGAVAALVLDGRAGLGVAGQVAAQFEGLERHAAGSVALVPVAAPGHPLAQLAKPMPGAAREHIQLVLADRSTLTAGRDFAVASPRNWRLADLGAKHHLLKAGLGWGNMPLPMVEADLEQGCLVRLDLPDAQGGNFRFSTIHRADSPPGPAASWLKQRFIELGEADGQGGLPDV</sequence>
<evidence type="ECO:0000259" key="5">
    <source>
        <dbReference type="PROSITE" id="PS50931"/>
    </source>
</evidence>
<dbReference type="Pfam" id="PF00126">
    <property type="entry name" value="HTH_1"/>
    <property type="match status" value="1"/>
</dbReference>
<dbReference type="GO" id="GO:0000976">
    <property type="term" value="F:transcription cis-regulatory region binding"/>
    <property type="evidence" value="ECO:0007669"/>
    <property type="project" value="TreeGrafter"/>
</dbReference>
<evidence type="ECO:0000256" key="1">
    <source>
        <dbReference type="ARBA" id="ARBA00009437"/>
    </source>
</evidence>
<organism evidence="6 7">
    <name type="scientific">Alteraurantiacibacter aquimixticola</name>
    <dbReference type="NCBI Taxonomy" id="2489173"/>
    <lineage>
        <taxon>Bacteria</taxon>
        <taxon>Pseudomonadati</taxon>
        <taxon>Pseudomonadota</taxon>
        <taxon>Alphaproteobacteria</taxon>
        <taxon>Sphingomonadales</taxon>
        <taxon>Erythrobacteraceae</taxon>
        <taxon>Alteraurantiacibacter</taxon>
    </lineage>
</organism>
<evidence type="ECO:0000256" key="4">
    <source>
        <dbReference type="ARBA" id="ARBA00023163"/>
    </source>
</evidence>
<protein>
    <submittedName>
        <fullName evidence="6">LysR family transcriptional regulator</fullName>
    </submittedName>
</protein>
<feature type="domain" description="HTH lysR-type" evidence="5">
    <location>
        <begin position="7"/>
        <end position="65"/>
    </location>
</feature>
<comment type="caution">
    <text evidence="6">The sequence shown here is derived from an EMBL/GenBank/DDBJ whole genome shotgun (WGS) entry which is preliminary data.</text>
</comment>
<dbReference type="InterPro" id="IPR005119">
    <property type="entry name" value="LysR_subst-bd"/>
</dbReference>
<dbReference type="Gene3D" id="1.10.10.10">
    <property type="entry name" value="Winged helix-like DNA-binding domain superfamily/Winged helix DNA-binding domain"/>
    <property type="match status" value="1"/>
</dbReference>
<keyword evidence="7" id="KW-1185">Reference proteome</keyword>
<dbReference type="InterPro" id="IPR000847">
    <property type="entry name" value="LysR_HTH_N"/>
</dbReference>
<evidence type="ECO:0000313" key="6">
    <source>
        <dbReference type="EMBL" id="TIX51152.1"/>
    </source>
</evidence>
<keyword evidence="4" id="KW-0804">Transcription</keyword>
<dbReference type="PANTHER" id="PTHR30126">
    <property type="entry name" value="HTH-TYPE TRANSCRIPTIONAL REGULATOR"/>
    <property type="match status" value="1"/>
</dbReference>
<dbReference type="SUPFAM" id="SSF46785">
    <property type="entry name" value="Winged helix' DNA-binding domain"/>
    <property type="match status" value="1"/>
</dbReference>
<evidence type="ECO:0000313" key="7">
    <source>
        <dbReference type="Proteomes" id="UP000309389"/>
    </source>
</evidence>
<accession>A0A4T3F675</accession>
<reference evidence="6 7" key="1">
    <citation type="submission" date="2019-04" db="EMBL/GenBank/DDBJ databases">
        <title>Altererythrobacter aquimixticola sp. nov., isolated from sediment of junction between the ocean and a freshwater spring.</title>
        <authorList>
            <person name="Yoon J.-H."/>
        </authorList>
    </citation>
    <scope>NUCLEOTIDE SEQUENCE [LARGE SCALE GENOMIC DNA]</scope>
    <source>
        <strain evidence="6 7">SSKS-13</strain>
    </source>
</reference>
<comment type="similarity">
    <text evidence="1">Belongs to the LysR transcriptional regulatory family.</text>
</comment>
<dbReference type="InterPro" id="IPR036388">
    <property type="entry name" value="WH-like_DNA-bd_sf"/>
</dbReference>
<evidence type="ECO:0000256" key="3">
    <source>
        <dbReference type="ARBA" id="ARBA00023125"/>
    </source>
</evidence>
<proteinExistence type="inferred from homology"/>
<dbReference type="Pfam" id="PF03466">
    <property type="entry name" value="LysR_substrate"/>
    <property type="match status" value="1"/>
</dbReference>
<keyword evidence="2" id="KW-0805">Transcription regulation</keyword>
<dbReference type="PANTHER" id="PTHR30126:SF91">
    <property type="entry name" value="LYSR FAMILY TRANSCRIPTIONAL REGULATOR"/>
    <property type="match status" value="1"/>
</dbReference>
<dbReference type="Gene3D" id="3.40.190.290">
    <property type="match status" value="1"/>
</dbReference>